<sequence length="124" mass="13467">MTTSPCESDALSVEFEEEPGDVLVAHIHGALDLSTAPALDRALSRYLEEVRARRVLLDLRDMEFLGCQGVTVLVRVARWAKVHTGCEPPCLVGLSSCGRRLLALVEVIDMFSVQDSVEGALTGE</sequence>
<accession>A0ABP9NTQ1</accession>
<dbReference type="Pfam" id="PF01740">
    <property type="entry name" value="STAS"/>
    <property type="match status" value="1"/>
</dbReference>
<name>A0ABP9NTQ1_9PSEU</name>
<dbReference type="PANTHER" id="PTHR33495">
    <property type="entry name" value="ANTI-SIGMA FACTOR ANTAGONIST TM_1081-RELATED-RELATED"/>
    <property type="match status" value="1"/>
</dbReference>
<dbReference type="SUPFAM" id="SSF52091">
    <property type="entry name" value="SpoIIaa-like"/>
    <property type="match status" value="1"/>
</dbReference>
<protein>
    <recommendedName>
        <fullName evidence="1">STAS domain-containing protein</fullName>
    </recommendedName>
</protein>
<evidence type="ECO:0000313" key="3">
    <source>
        <dbReference type="Proteomes" id="UP001500804"/>
    </source>
</evidence>
<gene>
    <name evidence="2" type="ORF">GCM10023320_58170</name>
</gene>
<reference evidence="3" key="1">
    <citation type="journal article" date="2019" name="Int. J. Syst. Evol. Microbiol.">
        <title>The Global Catalogue of Microorganisms (GCM) 10K type strain sequencing project: providing services to taxonomists for standard genome sequencing and annotation.</title>
        <authorList>
            <consortium name="The Broad Institute Genomics Platform"/>
            <consortium name="The Broad Institute Genome Sequencing Center for Infectious Disease"/>
            <person name="Wu L."/>
            <person name="Ma J."/>
        </authorList>
    </citation>
    <scope>NUCLEOTIDE SEQUENCE [LARGE SCALE GENOMIC DNA]</scope>
    <source>
        <strain evidence="3">JCM 18302</strain>
    </source>
</reference>
<evidence type="ECO:0000313" key="2">
    <source>
        <dbReference type="EMBL" id="GAA5132861.1"/>
    </source>
</evidence>
<dbReference type="PROSITE" id="PS50801">
    <property type="entry name" value="STAS"/>
    <property type="match status" value="1"/>
</dbReference>
<dbReference type="Proteomes" id="UP001500804">
    <property type="component" value="Unassembled WGS sequence"/>
</dbReference>
<comment type="caution">
    <text evidence="2">The sequence shown here is derived from an EMBL/GenBank/DDBJ whole genome shotgun (WGS) entry which is preliminary data.</text>
</comment>
<dbReference type="InterPro" id="IPR002645">
    <property type="entry name" value="STAS_dom"/>
</dbReference>
<organism evidence="2 3">
    <name type="scientific">Pseudonocardia adelaidensis</name>
    <dbReference type="NCBI Taxonomy" id="648754"/>
    <lineage>
        <taxon>Bacteria</taxon>
        <taxon>Bacillati</taxon>
        <taxon>Actinomycetota</taxon>
        <taxon>Actinomycetes</taxon>
        <taxon>Pseudonocardiales</taxon>
        <taxon>Pseudonocardiaceae</taxon>
        <taxon>Pseudonocardia</taxon>
    </lineage>
</organism>
<feature type="domain" description="STAS" evidence="1">
    <location>
        <begin position="21"/>
        <end position="124"/>
    </location>
</feature>
<dbReference type="InterPro" id="IPR036513">
    <property type="entry name" value="STAS_dom_sf"/>
</dbReference>
<dbReference type="EMBL" id="BAABJO010000026">
    <property type="protein sequence ID" value="GAA5132861.1"/>
    <property type="molecule type" value="Genomic_DNA"/>
</dbReference>
<dbReference type="CDD" id="cd07043">
    <property type="entry name" value="STAS_anti-anti-sigma_factors"/>
    <property type="match status" value="1"/>
</dbReference>
<dbReference type="Gene3D" id="3.30.750.24">
    <property type="entry name" value="STAS domain"/>
    <property type="match status" value="1"/>
</dbReference>
<keyword evidence="3" id="KW-1185">Reference proteome</keyword>
<dbReference type="RefSeq" id="WP_345609190.1">
    <property type="nucleotide sequence ID" value="NZ_BAABJO010000026.1"/>
</dbReference>
<evidence type="ECO:0000259" key="1">
    <source>
        <dbReference type="PROSITE" id="PS50801"/>
    </source>
</evidence>
<proteinExistence type="predicted"/>